<comment type="function">
    <text evidence="2">Purine nucleoside enzyme that catalyzes the phosphorolysis of adenosine and inosine nucleosides, yielding D-ribose 1-phosphate and the respective free bases, adenine and hypoxanthine. Also catalyzes the phosphorolysis of S-methyl-5'-thioadenosine into adenine and S-methyl-5-thio-alpha-D-ribose 1-phosphate. Also has adenosine deaminase activity.</text>
</comment>
<evidence type="ECO:0000256" key="7">
    <source>
        <dbReference type="ARBA" id="ARBA00022833"/>
    </source>
</evidence>
<dbReference type="NCBIfam" id="TIGR00726">
    <property type="entry name" value="peptidoglycan editing factor PgeF"/>
    <property type="match status" value="1"/>
</dbReference>
<reference evidence="12 13" key="1">
    <citation type="submission" date="2018-03" db="EMBL/GenBank/DDBJ databases">
        <title>The ancient ancestry and fast evolution of plastids.</title>
        <authorList>
            <person name="Moore K.R."/>
            <person name="Magnabosco C."/>
            <person name="Momper L."/>
            <person name="Gold D.A."/>
            <person name="Bosak T."/>
            <person name="Fournier G.P."/>
        </authorList>
    </citation>
    <scope>NUCLEOTIDE SEQUENCE [LARGE SCALE GENOMIC DNA]</scope>
    <source>
        <strain evidence="12 13">CCALA 016</strain>
    </source>
</reference>
<name>A0A2T1M0Z3_9CHRO</name>
<dbReference type="EMBL" id="PXOH01000004">
    <property type="protein sequence ID" value="PSF38334.1"/>
    <property type="molecule type" value="Genomic_DNA"/>
</dbReference>
<dbReference type="PANTHER" id="PTHR30616:SF2">
    <property type="entry name" value="PURINE NUCLEOSIDE PHOSPHORYLASE LACC1"/>
    <property type="match status" value="1"/>
</dbReference>
<dbReference type="InterPro" id="IPR003730">
    <property type="entry name" value="Cu_polyphenol_OxRdtase"/>
</dbReference>
<comment type="catalytic activity">
    <reaction evidence="8">
        <text>adenosine + H2O + H(+) = inosine + NH4(+)</text>
        <dbReference type="Rhea" id="RHEA:24408"/>
        <dbReference type="ChEBI" id="CHEBI:15377"/>
        <dbReference type="ChEBI" id="CHEBI:15378"/>
        <dbReference type="ChEBI" id="CHEBI:16335"/>
        <dbReference type="ChEBI" id="CHEBI:17596"/>
        <dbReference type="ChEBI" id="CHEBI:28938"/>
        <dbReference type="EC" id="3.5.4.4"/>
    </reaction>
    <physiologicalReaction direction="left-to-right" evidence="8">
        <dbReference type="Rhea" id="RHEA:24409"/>
    </physiologicalReaction>
</comment>
<dbReference type="InterPro" id="IPR011324">
    <property type="entry name" value="Cytotoxic_necrot_fac-like_cat"/>
</dbReference>
<keyword evidence="13" id="KW-1185">Reference proteome</keyword>
<dbReference type="CDD" id="cd16833">
    <property type="entry name" value="YfiH"/>
    <property type="match status" value="1"/>
</dbReference>
<dbReference type="SUPFAM" id="SSF64438">
    <property type="entry name" value="CNF1/YfiH-like putative cysteine hydrolases"/>
    <property type="match status" value="1"/>
</dbReference>
<dbReference type="GO" id="GO:0017061">
    <property type="term" value="F:S-methyl-5-thioadenosine phosphorylase activity"/>
    <property type="evidence" value="ECO:0007669"/>
    <property type="project" value="UniProtKB-EC"/>
</dbReference>
<evidence type="ECO:0000256" key="6">
    <source>
        <dbReference type="ARBA" id="ARBA00022801"/>
    </source>
</evidence>
<evidence type="ECO:0000313" key="12">
    <source>
        <dbReference type="EMBL" id="PSF38334.1"/>
    </source>
</evidence>
<dbReference type="AlphaFoldDB" id="A0A2T1M0Z3"/>
<dbReference type="RefSeq" id="WP_106455775.1">
    <property type="nucleotide sequence ID" value="NZ_PXOH01000004.1"/>
</dbReference>
<evidence type="ECO:0000256" key="1">
    <source>
        <dbReference type="ARBA" id="ARBA00000553"/>
    </source>
</evidence>
<accession>A0A2T1M0Z3</accession>
<keyword evidence="7" id="KW-0862">Zinc</keyword>
<dbReference type="Gene3D" id="3.60.140.10">
    <property type="entry name" value="CNF1/YfiH-like putative cysteine hydrolases"/>
    <property type="match status" value="1"/>
</dbReference>
<dbReference type="GO" id="GO:0005507">
    <property type="term" value="F:copper ion binding"/>
    <property type="evidence" value="ECO:0007669"/>
    <property type="project" value="TreeGrafter"/>
</dbReference>
<dbReference type="OrthoDB" id="4279at2"/>
<comment type="similarity">
    <text evidence="3 11">Belongs to the purine nucleoside phosphorylase YfiH/LACC1 family.</text>
</comment>
<proteinExistence type="inferred from homology"/>
<evidence type="ECO:0000256" key="9">
    <source>
        <dbReference type="ARBA" id="ARBA00048968"/>
    </source>
</evidence>
<evidence type="ECO:0000256" key="11">
    <source>
        <dbReference type="RuleBase" id="RU361274"/>
    </source>
</evidence>
<comment type="catalytic activity">
    <reaction evidence="1">
        <text>inosine + phosphate = alpha-D-ribose 1-phosphate + hypoxanthine</text>
        <dbReference type="Rhea" id="RHEA:27646"/>
        <dbReference type="ChEBI" id="CHEBI:17368"/>
        <dbReference type="ChEBI" id="CHEBI:17596"/>
        <dbReference type="ChEBI" id="CHEBI:43474"/>
        <dbReference type="ChEBI" id="CHEBI:57720"/>
        <dbReference type="EC" id="2.4.2.1"/>
    </reaction>
    <physiologicalReaction direction="left-to-right" evidence="1">
        <dbReference type="Rhea" id="RHEA:27647"/>
    </physiologicalReaction>
</comment>
<evidence type="ECO:0000256" key="10">
    <source>
        <dbReference type="ARBA" id="ARBA00049893"/>
    </source>
</evidence>
<evidence type="ECO:0000256" key="5">
    <source>
        <dbReference type="ARBA" id="ARBA00022723"/>
    </source>
</evidence>
<comment type="catalytic activity">
    <reaction evidence="10">
        <text>S-methyl-5'-thioadenosine + phosphate = 5-(methylsulfanyl)-alpha-D-ribose 1-phosphate + adenine</text>
        <dbReference type="Rhea" id="RHEA:11852"/>
        <dbReference type="ChEBI" id="CHEBI:16708"/>
        <dbReference type="ChEBI" id="CHEBI:17509"/>
        <dbReference type="ChEBI" id="CHEBI:43474"/>
        <dbReference type="ChEBI" id="CHEBI:58533"/>
        <dbReference type="EC" id="2.4.2.28"/>
    </reaction>
    <physiologicalReaction direction="left-to-right" evidence="10">
        <dbReference type="Rhea" id="RHEA:11853"/>
    </physiologicalReaction>
</comment>
<keyword evidence="4" id="KW-0808">Transferase</keyword>
<protein>
    <recommendedName>
        <fullName evidence="11">Purine nucleoside phosphorylase</fullName>
    </recommendedName>
</protein>
<dbReference type="GO" id="GO:0016787">
    <property type="term" value="F:hydrolase activity"/>
    <property type="evidence" value="ECO:0007669"/>
    <property type="project" value="UniProtKB-KW"/>
</dbReference>
<evidence type="ECO:0000313" key="13">
    <source>
        <dbReference type="Proteomes" id="UP000239001"/>
    </source>
</evidence>
<gene>
    <name evidence="12" type="primary">pgeF</name>
    <name evidence="12" type="ORF">C7H19_04895</name>
</gene>
<dbReference type="InterPro" id="IPR038371">
    <property type="entry name" value="Cu_polyphenol_OxRdtase_sf"/>
</dbReference>
<keyword evidence="6" id="KW-0378">Hydrolase</keyword>
<dbReference type="Pfam" id="PF02578">
    <property type="entry name" value="Cu-oxidase_4"/>
    <property type="match status" value="1"/>
</dbReference>
<sequence>MVIAFVSDTRSSVNTAWKWQTWQDLPYLTCNLLSQWSHGFFTRSFYPRSPEELTSILTSEAEVYRVKQVHGNCVLTPKEIKTGMQRESLEDNFPNADGIITEQTLQAIWVASADCTPLLMGDVKTGRVSAIHAGWRGTAQRIAPEAISRFLAMGSRLEDLRVAMGPAINGTVYQVTKTVAICIGESLVTDNPDKILTILENMPNSPVLSDAHPDRVRIDVRLVNLIQLLQLGLQEEQIAIAPYCTYQQPDYFFSFRRTQEKKVQWSGIISV</sequence>
<evidence type="ECO:0000256" key="8">
    <source>
        <dbReference type="ARBA" id="ARBA00047989"/>
    </source>
</evidence>
<evidence type="ECO:0000256" key="3">
    <source>
        <dbReference type="ARBA" id="ARBA00007353"/>
    </source>
</evidence>
<comment type="catalytic activity">
    <reaction evidence="9">
        <text>adenosine + phosphate = alpha-D-ribose 1-phosphate + adenine</text>
        <dbReference type="Rhea" id="RHEA:27642"/>
        <dbReference type="ChEBI" id="CHEBI:16335"/>
        <dbReference type="ChEBI" id="CHEBI:16708"/>
        <dbReference type="ChEBI" id="CHEBI:43474"/>
        <dbReference type="ChEBI" id="CHEBI:57720"/>
        <dbReference type="EC" id="2.4.2.1"/>
    </reaction>
    <physiologicalReaction direction="left-to-right" evidence="9">
        <dbReference type="Rhea" id="RHEA:27643"/>
    </physiologicalReaction>
</comment>
<comment type="caution">
    <text evidence="12">The sequence shown here is derived from an EMBL/GenBank/DDBJ whole genome shotgun (WGS) entry which is preliminary data.</text>
</comment>
<reference evidence="12 13" key="2">
    <citation type="submission" date="2018-03" db="EMBL/GenBank/DDBJ databases">
        <authorList>
            <person name="Keele B.F."/>
        </authorList>
    </citation>
    <scope>NUCLEOTIDE SEQUENCE [LARGE SCALE GENOMIC DNA]</scope>
    <source>
        <strain evidence="12 13">CCALA 016</strain>
    </source>
</reference>
<keyword evidence="5" id="KW-0479">Metal-binding</keyword>
<evidence type="ECO:0000256" key="2">
    <source>
        <dbReference type="ARBA" id="ARBA00003215"/>
    </source>
</evidence>
<dbReference type="Proteomes" id="UP000239001">
    <property type="component" value="Unassembled WGS sequence"/>
</dbReference>
<organism evidence="12 13">
    <name type="scientific">Aphanothece hegewaldii CCALA 016</name>
    <dbReference type="NCBI Taxonomy" id="2107694"/>
    <lineage>
        <taxon>Bacteria</taxon>
        <taxon>Bacillati</taxon>
        <taxon>Cyanobacteriota</taxon>
        <taxon>Cyanophyceae</taxon>
        <taxon>Oscillatoriophycideae</taxon>
        <taxon>Chroococcales</taxon>
        <taxon>Aphanothecaceae</taxon>
        <taxon>Aphanothece</taxon>
    </lineage>
</organism>
<evidence type="ECO:0000256" key="4">
    <source>
        <dbReference type="ARBA" id="ARBA00022679"/>
    </source>
</evidence>
<dbReference type="PANTHER" id="PTHR30616">
    <property type="entry name" value="UNCHARACTERIZED PROTEIN YFIH"/>
    <property type="match status" value="1"/>
</dbReference>